<dbReference type="Gene3D" id="3.90.550.20">
    <property type="match status" value="1"/>
</dbReference>
<proteinExistence type="predicted"/>
<dbReference type="AlphaFoldDB" id="A0A0R1MKM3"/>
<evidence type="ECO:0000313" key="3">
    <source>
        <dbReference type="Proteomes" id="UP000051686"/>
    </source>
</evidence>
<gene>
    <name evidence="2" type="ORF">FD46_GL001008</name>
</gene>
<name>A0A0R1MKM3_9LACO</name>
<dbReference type="RefSeq" id="WP_057895918.1">
    <property type="nucleotide sequence ID" value="NZ_AZEH01000034.1"/>
</dbReference>
<dbReference type="PATRIC" id="fig|1423777.3.peg.1043"/>
<dbReference type="GO" id="GO:0000030">
    <property type="term" value="F:mannosyltransferase activity"/>
    <property type="evidence" value="ECO:0007669"/>
    <property type="project" value="TreeGrafter"/>
</dbReference>
<evidence type="ECO:0000313" key="2">
    <source>
        <dbReference type="EMBL" id="KRL05067.1"/>
    </source>
</evidence>
<comment type="caution">
    <text evidence="2">The sequence shown here is derived from an EMBL/GenBank/DDBJ whole genome shotgun (WGS) entry which is preliminary data.</text>
</comment>
<dbReference type="InterPro" id="IPR007577">
    <property type="entry name" value="GlycoTrfase_DXD_sugar-bd_CS"/>
</dbReference>
<dbReference type="Proteomes" id="UP000051686">
    <property type="component" value="Unassembled WGS sequence"/>
</dbReference>
<keyword evidence="3" id="KW-1185">Reference proteome</keyword>
<dbReference type="EMBL" id="AZEH01000034">
    <property type="protein sequence ID" value="KRL05067.1"/>
    <property type="molecule type" value="Genomic_DNA"/>
</dbReference>
<dbReference type="InterPro" id="IPR051706">
    <property type="entry name" value="Glycosyltransferase_domain"/>
</dbReference>
<dbReference type="PANTHER" id="PTHR32385">
    <property type="entry name" value="MANNOSYL PHOSPHORYLINOSITOL CERAMIDE SYNTHASE"/>
    <property type="match status" value="1"/>
</dbReference>
<dbReference type="GO" id="GO:0051999">
    <property type="term" value="P:mannosyl-inositol phosphorylceramide biosynthetic process"/>
    <property type="evidence" value="ECO:0007669"/>
    <property type="project" value="TreeGrafter"/>
</dbReference>
<dbReference type="OrthoDB" id="9802987at2"/>
<dbReference type="GO" id="GO:0016020">
    <property type="term" value="C:membrane"/>
    <property type="evidence" value="ECO:0007669"/>
    <property type="project" value="GOC"/>
</dbReference>
<dbReference type="PANTHER" id="PTHR32385:SF15">
    <property type="entry name" value="INOSITOL PHOSPHOCERAMIDE MANNOSYLTRANSFERASE 1"/>
    <property type="match status" value="1"/>
</dbReference>
<reference evidence="2 3" key="1">
    <citation type="journal article" date="2015" name="Genome Announc.">
        <title>Expanding the biotechnology potential of lactobacilli through comparative genomics of 213 strains and associated genera.</title>
        <authorList>
            <person name="Sun Z."/>
            <person name="Harris H.M."/>
            <person name="McCann A."/>
            <person name="Guo C."/>
            <person name="Argimon S."/>
            <person name="Zhang W."/>
            <person name="Yang X."/>
            <person name="Jeffery I.B."/>
            <person name="Cooney J.C."/>
            <person name="Kagawa T.F."/>
            <person name="Liu W."/>
            <person name="Song Y."/>
            <person name="Salvetti E."/>
            <person name="Wrobel A."/>
            <person name="Rasinkangas P."/>
            <person name="Parkhill J."/>
            <person name="Rea M.C."/>
            <person name="O'Sullivan O."/>
            <person name="Ritari J."/>
            <person name="Douillard F.P."/>
            <person name="Paul Ross R."/>
            <person name="Yang R."/>
            <person name="Briner A.E."/>
            <person name="Felis G.E."/>
            <person name="de Vos W.M."/>
            <person name="Barrangou R."/>
            <person name="Klaenhammer T.R."/>
            <person name="Caufield P.W."/>
            <person name="Cui Y."/>
            <person name="Zhang H."/>
            <person name="O'Toole P.W."/>
        </authorList>
    </citation>
    <scope>NUCLEOTIDE SEQUENCE [LARGE SCALE GENOMIC DNA]</scope>
    <source>
        <strain evidence="2 3">DSM 19972</strain>
    </source>
</reference>
<protein>
    <submittedName>
        <fullName evidence="2">Glycosyltransferase</fullName>
    </submittedName>
</protein>
<dbReference type="InterPro" id="IPR029044">
    <property type="entry name" value="Nucleotide-diphossugar_trans"/>
</dbReference>
<dbReference type="SUPFAM" id="SSF53448">
    <property type="entry name" value="Nucleotide-diphospho-sugar transferases"/>
    <property type="match status" value="1"/>
</dbReference>
<organism evidence="2 3">
    <name type="scientific">Liquorilactobacillus oeni DSM 19972</name>
    <dbReference type="NCBI Taxonomy" id="1423777"/>
    <lineage>
        <taxon>Bacteria</taxon>
        <taxon>Bacillati</taxon>
        <taxon>Bacillota</taxon>
        <taxon>Bacilli</taxon>
        <taxon>Lactobacillales</taxon>
        <taxon>Lactobacillaceae</taxon>
        <taxon>Liquorilactobacillus</taxon>
    </lineage>
</organism>
<dbReference type="STRING" id="1423777.FD46_GL001008"/>
<evidence type="ECO:0000256" key="1">
    <source>
        <dbReference type="ARBA" id="ARBA00022679"/>
    </source>
</evidence>
<keyword evidence="1 2" id="KW-0808">Transferase</keyword>
<dbReference type="Pfam" id="PF04488">
    <property type="entry name" value="Gly_transf_sug"/>
    <property type="match status" value="1"/>
</dbReference>
<sequence length="259" mass="30614">MIPKKIHYCWFGNTPLPKQYQQYIDGWKKLCPDYEIICWNETNYDIHKNRYMEQAYEEKKWSFVSDYAGFDVVYEYGGIYLDTDVELVKNLDSLLNENGFFGMETNEEGVFVAPGLGFGAAKADKIIKGLRDMYEGIRFIKKNGELNTIAIPVYATKYLVQSGFEKRNELQKIEGIMIYPTEYFAPMDFLTGKVQITEKTYSIHHYSALWQDERSRVHTEIIRRNNRRFGKKWGMKLNLFLRIGWGVARRVRSLFRHNN</sequence>
<accession>A0A0R1MKM3</accession>